<dbReference type="InterPro" id="IPR004244">
    <property type="entry name" value="Transposase_22"/>
</dbReference>
<keyword evidence="3" id="KW-1185">Reference proteome</keyword>
<dbReference type="EMBL" id="AFYH01140694">
    <property type="status" value="NOT_ANNOTATED_CDS"/>
    <property type="molecule type" value="Genomic_DNA"/>
</dbReference>
<reference evidence="3" key="1">
    <citation type="submission" date="2011-08" db="EMBL/GenBank/DDBJ databases">
        <title>The draft genome of Latimeria chalumnae.</title>
        <authorList>
            <person name="Di Palma F."/>
            <person name="Alfoldi J."/>
            <person name="Johnson J."/>
            <person name="Berlin A."/>
            <person name="Gnerre S."/>
            <person name="Jaffe D."/>
            <person name="MacCallum I."/>
            <person name="Young S."/>
            <person name="Walker B.J."/>
            <person name="Lander E."/>
            <person name="Lindblad-Toh K."/>
        </authorList>
    </citation>
    <scope>NUCLEOTIDE SEQUENCE [LARGE SCALE GENOMIC DNA]</scope>
    <source>
        <strain evidence="3">Wild caught</strain>
    </source>
</reference>
<feature type="coiled-coil region" evidence="1">
    <location>
        <begin position="41"/>
        <end position="99"/>
    </location>
</feature>
<organism evidence="2 3">
    <name type="scientific">Latimeria chalumnae</name>
    <name type="common">Coelacanth</name>
    <dbReference type="NCBI Taxonomy" id="7897"/>
    <lineage>
        <taxon>Eukaryota</taxon>
        <taxon>Metazoa</taxon>
        <taxon>Chordata</taxon>
        <taxon>Craniata</taxon>
        <taxon>Vertebrata</taxon>
        <taxon>Euteleostomi</taxon>
        <taxon>Coelacanthiformes</taxon>
        <taxon>Coelacanthidae</taxon>
        <taxon>Latimeria</taxon>
    </lineage>
</organism>
<dbReference type="HOGENOM" id="CLU_062834_2_2_1"/>
<dbReference type="OMA" id="HISPCFV"/>
<dbReference type="PANTHER" id="PTHR11505">
    <property type="entry name" value="L1 TRANSPOSABLE ELEMENT-RELATED"/>
    <property type="match status" value="1"/>
</dbReference>
<name>H3AYV0_LATCH</name>
<dbReference type="GeneTree" id="ENSGT00940000160789"/>
<dbReference type="Ensembl" id="ENSLACT00000014925.1">
    <property type="protein sequence ID" value="ENSLACP00000014821.1"/>
    <property type="gene ID" value="ENSLACG00000013048.1"/>
</dbReference>
<evidence type="ECO:0000313" key="2">
    <source>
        <dbReference type="Ensembl" id="ENSLACP00000014821.1"/>
    </source>
</evidence>
<dbReference type="EMBL" id="AFYH01140693">
    <property type="status" value="NOT_ANNOTATED_CDS"/>
    <property type="molecule type" value="Genomic_DNA"/>
</dbReference>
<evidence type="ECO:0000313" key="3">
    <source>
        <dbReference type="Proteomes" id="UP000008672"/>
    </source>
</evidence>
<dbReference type="Proteomes" id="UP000008672">
    <property type="component" value="Unassembled WGS sequence"/>
</dbReference>
<sequence>ASENSQASLQTTAGKRGSLADDMRLDFSTIQTGLADLHVEVSSINNKLDKFSQRLDTSERRIGDVEDRVDHIENILLEVHRLREKCDDLENRARRSNLRIVGLPEGIEGRDPVSFVEKLLVKVLGEETFPGRVEIERAHRALRPRPKEGERPHIIIFKLLRFPDKIHILRRARELGQLTFKNQKIFFFPDVSADLQARRREFTEARCLCHSLHLPFSLLHPAKLRVSLRDGPRFFVDLEEATEFLKRLPDPPSMSSQQVWREEAGLGLTVGRY</sequence>
<dbReference type="STRING" id="7897.ENSLACP00000014821"/>
<reference evidence="2" key="3">
    <citation type="submission" date="2025-09" db="UniProtKB">
        <authorList>
            <consortium name="Ensembl"/>
        </authorList>
    </citation>
    <scope>IDENTIFICATION</scope>
</reference>
<reference evidence="2" key="2">
    <citation type="submission" date="2025-08" db="UniProtKB">
        <authorList>
            <consortium name="Ensembl"/>
        </authorList>
    </citation>
    <scope>IDENTIFICATION</scope>
</reference>
<evidence type="ECO:0000256" key="1">
    <source>
        <dbReference type="SAM" id="Coils"/>
    </source>
</evidence>
<evidence type="ECO:0008006" key="4">
    <source>
        <dbReference type="Google" id="ProtNLM"/>
    </source>
</evidence>
<protein>
    <recommendedName>
        <fullName evidence="4">L1 transposable element RRM domain-containing protein</fullName>
    </recommendedName>
</protein>
<dbReference type="AlphaFoldDB" id="H3AYV0"/>
<accession>H3AYV0</accession>
<keyword evidence="1" id="KW-0175">Coiled coil</keyword>
<proteinExistence type="predicted"/>
<dbReference type="InParanoid" id="H3AYV0"/>
<dbReference type="Gene3D" id="3.30.70.1820">
    <property type="entry name" value="L1 transposable element, RRM domain"/>
    <property type="match status" value="1"/>
</dbReference>
<dbReference type="Gene3D" id="1.20.5.1070">
    <property type="entry name" value="Head and neck region of the ectodomain of NDV fusion glycoprotein"/>
    <property type="match status" value="1"/>
</dbReference>